<keyword evidence="4" id="KW-0560">Oxidoreductase</keyword>
<evidence type="ECO:0000259" key="7">
    <source>
        <dbReference type="Pfam" id="PF01558"/>
    </source>
</evidence>
<feature type="domain" description="Thiamine pyrophosphate enzyme TPP-binding" evidence="8">
    <location>
        <begin position="463"/>
        <end position="550"/>
    </location>
</feature>
<dbReference type="SUPFAM" id="SSF53323">
    <property type="entry name" value="Pyruvate-ferredoxin oxidoreductase, PFOR, domain III"/>
    <property type="match status" value="1"/>
</dbReference>
<dbReference type="GO" id="GO:0030976">
    <property type="term" value="F:thiamine pyrophosphate binding"/>
    <property type="evidence" value="ECO:0007669"/>
    <property type="project" value="InterPro"/>
</dbReference>
<dbReference type="PANTHER" id="PTHR48084">
    <property type="entry name" value="2-OXOGLUTARATE OXIDOREDUCTASE SUBUNIT KORB-RELATED"/>
    <property type="match status" value="1"/>
</dbReference>
<dbReference type="GO" id="GO:0045333">
    <property type="term" value="P:cellular respiration"/>
    <property type="evidence" value="ECO:0007669"/>
    <property type="project" value="UniProtKB-ARBA"/>
</dbReference>
<keyword evidence="2" id="KW-0479">Metal-binding</keyword>
<keyword evidence="1" id="KW-0813">Transport</keyword>
<dbReference type="SUPFAM" id="SSF52518">
    <property type="entry name" value="Thiamin diphosphate-binding fold (THDP-binding)"/>
    <property type="match status" value="2"/>
</dbReference>
<evidence type="ECO:0000256" key="5">
    <source>
        <dbReference type="ARBA" id="ARBA00023004"/>
    </source>
</evidence>
<organism evidence="10 11">
    <name type="scientific">Amaricoccus solimangrovi</name>
    <dbReference type="NCBI Taxonomy" id="2589815"/>
    <lineage>
        <taxon>Bacteria</taxon>
        <taxon>Pseudomonadati</taxon>
        <taxon>Pseudomonadota</taxon>
        <taxon>Alphaproteobacteria</taxon>
        <taxon>Rhodobacterales</taxon>
        <taxon>Paracoccaceae</taxon>
        <taxon>Amaricoccus</taxon>
    </lineage>
</organism>
<dbReference type="InterPro" id="IPR051457">
    <property type="entry name" value="2-oxoacid:Fd_oxidoreductase"/>
</dbReference>
<dbReference type="AlphaFoldDB" id="A0A501X181"/>
<dbReference type="NCBIfam" id="NF009588">
    <property type="entry name" value="PRK13029.1"/>
    <property type="match status" value="1"/>
</dbReference>
<sequence length="1166" mass="127170">MPSAEGRARVNKAVSLDDKYSATAGAAYMTGIQALVRLPMTQMRRDRAAGLDTAAFISGYRGSPLGIYDQQLVKARDLLAEYDVTFQPGVNEDLAAAAVWGSQQAGLSPGARKDGVLGIWYGKGPGVDRSGDVFKHANAAGTSALGGVLAFAGDDHTCKSSSIPHQSDHAFMSALMPCLYPSSIHEFIEIGLLGIAMSRFSGCWVGMKVISETVETTAVVDLAGERRRFVLPEFEMPPGGLNLRWPDPPLVQDERLQEYKGYAALAFARANRLDEITLDTPGARFGIVGSGKAYEDVRQALHELGIGPEEARAIGLRLCKVRMTWPLEPANIREFSEGLEEVLVVEERREIIENQIKQQLFNWHSDTRPRIVGKLDEDDRRFLPHSKGLTVEMVGRAIAERLLAFDLDPGLRARIEEKLSRFKARERELADHIPPVVRPPYYCAGCPHNTSTRVPEGSRVLAGIGCHFMAQWMERRTETFTHMGGEGVPWTAAGRYTDERHVFVNMGDGTYFHSGQLAIRQSVSAGANVTYKLLYNDAVAMTGGQPVDGTLKPDQITHQLHHEGVVPIYLLSERPGEWPAARLAPGVIVRHRDEIDAVMETLREVPGCSAIVYVQTCAAEKRRRRKRGLMEDPDMRVWINPAVCEGCGDCSLQSNCVAIEPLETEMGRKREINQSACNKDYSCLKGFCPSFVTLRGAKLRRGARAAPPDLSDLPEPEPPGLDRVWNIAVTGVGGTGVLTIGALIAMAANIEGKNPMVLDMAGLAQKGGAVLSHIRLAPAGTRVTEPRIASGTTDLLLAADGVVATSREGITLCDPARTHVVLNTRITPVADFARHRDFDFRAAQVERTVRKAARPGAHVHDFGGIARALTGDEIGANVMMLGYAWQAGLVPLAADAIEQAIGINGVAVEANIDAFRWGRLLASDPARVGTFLPPPRRSLADLRTEEVIAHRAGHLARYQNEALARRYRELVAHVAEVAEAKLFDTASREALTRAVALNYAKVLAYKDEYEIARLYAEPAFREQLGARFEGDFRLSFNLAPPFLAGTTPNGRPRKREFGAAMPTIFRLLAKLRGLRGTPFDPFRHTAERRAERALIATYEEDVARALAGLAEGTLALHVEILSLPDAIRGFGPVKTEAMRTAEARRAALIARLGEGLNAGSATRAAE</sequence>
<dbReference type="InterPro" id="IPR029061">
    <property type="entry name" value="THDP-binding"/>
</dbReference>
<dbReference type="InterPro" id="IPR009014">
    <property type="entry name" value="Transketo_C/PFOR_II"/>
</dbReference>
<evidence type="ECO:0000313" key="10">
    <source>
        <dbReference type="EMBL" id="TPE53276.1"/>
    </source>
</evidence>
<dbReference type="SUPFAM" id="SSF52922">
    <property type="entry name" value="TK C-terminal domain-like"/>
    <property type="match status" value="1"/>
</dbReference>
<dbReference type="GO" id="GO:0016625">
    <property type="term" value="F:oxidoreductase activity, acting on the aldehyde or oxo group of donors, iron-sulfur protein as acceptor"/>
    <property type="evidence" value="ECO:0007669"/>
    <property type="project" value="UniProtKB-ARBA"/>
</dbReference>
<dbReference type="Pfam" id="PF02775">
    <property type="entry name" value="TPP_enzyme_C"/>
    <property type="match status" value="1"/>
</dbReference>
<feature type="domain" description="Pyruvate/ketoisovalerate oxidoreductase catalytic" evidence="7">
    <location>
        <begin position="733"/>
        <end position="918"/>
    </location>
</feature>
<dbReference type="NCBIfam" id="NF009589">
    <property type="entry name" value="PRK13030.1"/>
    <property type="match status" value="1"/>
</dbReference>
<keyword evidence="2" id="KW-0004">4Fe-4S</keyword>
<dbReference type="InterPro" id="IPR002880">
    <property type="entry name" value="Pyrv_Fd/Flavodoxin_OxRdtase_N"/>
</dbReference>
<gene>
    <name evidence="10" type="ORF">FJM51_04460</name>
</gene>
<protein>
    <submittedName>
        <fullName evidence="10">Indolepyruvate ferredoxin oxidoreductase family protein</fullName>
    </submittedName>
</protein>
<dbReference type="InterPro" id="IPR002869">
    <property type="entry name" value="Pyrv_flavodox_OxRed_cen"/>
</dbReference>
<keyword evidence="10" id="KW-0670">Pyruvate</keyword>
<accession>A0A501X181</accession>
<reference evidence="10 11" key="1">
    <citation type="submission" date="2019-06" db="EMBL/GenBank/DDBJ databases">
        <title>A novel bacterium of genus Amaricoccus, isolated from marine sediment.</title>
        <authorList>
            <person name="Huang H."/>
            <person name="Mo K."/>
            <person name="Hu Y."/>
        </authorList>
    </citation>
    <scope>NUCLEOTIDE SEQUENCE [LARGE SCALE GENOMIC DNA]</scope>
    <source>
        <strain evidence="10 11">HB172011</strain>
    </source>
</reference>
<evidence type="ECO:0000256" key="2">
    <source>
        <dbReference type="ARBA" id="ARBA00022485"/>
    </source>
</evidence>
<name>A0A501X181_9RHOB</name>
<dbReference type="PANTHER" id="PTHR48084:SF3">
    <property type="entry name" value="SUBUNIT OF PYRUVATE:FLAVODOXIN OXIDOREDUCTASE"/>
    <property type="match status" value="1"/>
</dbReference>
<keyword evidence="3" id="KW-0249">Electron transport</keyword>
<dbReference type="InterPro" id="IPR046667">
    <property type="entry name" value="DUF6537"/>
</dbReference>
<evidence type="ECO:0000259" key="9">
    <source>
        <dbReference type="Pfam" id="PF20169"/>
    </source>
</evidence>
<dbReference type="OrthoDB" id="9803617at2"/>
<dbReference type="EMBL" id="VFRP01000002">
    <property type="protein sequence ID" value="TPE53276.1"/>
    <property type="molecule type" value="Genomic_DNA"/>
</dbReference>
<keyword evidence="11" id="KW-1185">Reference proteome</keyword>
<dbReference type="Pfam" id="PF01558">
    <property type="entry name" value="POR"/>
    <property type="match status" value="1"/>
</dbReference>
<dbReference type="CDD" id="cd07034">
    <property type="entry name" value="TPP_PYR_PFOR_IOR-alpha_like"/>
    <property type="match status" value="1"/>
</dbReference>
<dbReference type="Proteomes" id="UP000319255">
    <property type="component" value="Unassembled WGS sequence"/>
</dbReference>
<dbReference type="InterPro" id="IPR011766">
    <property type="entry name" value="TPP_enzyme_TPP-bd"/>
</dbReference>
<feature type="domain" description="DUF6537" evidence="9">
    <location>
        <begin position="945"/>
        <end position="1146"/>
    </location>
</feature>
<dbReference type="Gene3D" id="3.40.920.10">
    <property type="entry name" value="Pyruvate-ferredoxin oxidoreductase, PFOR, domain III"/>
    <property type="match status" value="1"/>
</dbReference>
<evidence type="ECO:0000313" key="11">
    <source>
        <dbReference type="Proteomes" id="UP000319255"/>
    </source>
</evidence>
<dbReference type="GO" id="GO:0051539">
    <property type="term" value="F:4 iron, 4 sulfur cluster binding"/>
    <property type="evidence" value="ECO:0007669"/>
    <property type="project" value="UniProtKB-KW"/>
</dbReference>
<dbReference type="Pfam" id="PF20169">
    <property type="entry name" value="DUF6537"/>
    <property type="match status" value="1"/>
</dbReference>
<dbReference type="Gene3D" id="3.40.50.970">
    <property type="match status" value="2"/>
</dbReference>
<proteinExistence type="predicted"/>
<evidence type="ECO:0000256" key="1">
    <source>
        <dbReference type="ARBA" id="ARBA00022448"/>
    </source>
</evidence>
<keyword evidence="5" id="KW-0408">Iron</keyword>
<evidence type="ECO:0000259" key="8">
    <source>
        <dbReference type="Pfam" id="PF02775"/>
    </source>
</evidence>
<evidence type="ECO:0000256" key="4">
    <source>
        <dbReference type="ARBA" id="ARBA00023002"/>
    </source>
</evidence>
<comment type="caution">
    <text evidence="10">The sequence shown here is derived from an EMBL/GenBank/DDBJ whole genome shotgun (WGS) entry which is preliminary data.</text>
</comment>
<evidence type="ECO:0000256" key="6">
    <source>
        <dbReference type="ARBA" id="ARBA00023014"/>
    </source>
</evidence>
<evidence type="ECO:0000256" key="3">
    <source>
        <dbReference type="ARBA" id="ARBA00022982"/>
    </source>
</evidence>
<keyword evidence="6" id="KW-0411">Iron-sulfur</keyword>
<dbReference type="InterPro" id="IPR019752">
    <property type="entry name" value="Pyrv/ketoisovalerate_OxRed_cat"/>
</dbReference>
<dbReference type="GO" id="GO:0044281">
    <property type="term" value="P:small molecule metabolic process"/>
    <property type="evidence" value="ECO:0007669"/>
    <property type="project" value="UniProtKB-ARBA"/>
</dbReference>